<dbReference type="InterPro" id="IPR050272">
    <property type="entry name" value="Isochorismatase-like_hydrls"/>
</dbReference>
<dbReference type="InterPro" id="IPR000868">
    <property type="entry name" value="Isochorismatase-like_dom"/>
</dbReference>
<evidence type="ECO:0000256" key="1">
    <source>
        <dbReference type="ARBA" id="ARBA00022801"/>
    </source>
</evidence>
<dbReference type="CDD" id="cd01014">
    <property type="entry name" value="nicotinamidase_related"/>
    <property type="match status" value="1"/>
</dbReference>
<dbReference type="PANTHER" id="PTHR43540">
    <property type="entry name" value="PEROXYUREIDOACRYLATE/UREIDOACRYLATE AMIDOHYDROLASE-RELATED"/>
    <property type="match status" value="1"/>
</dbReference>
<dbReference type="EMBL" id="BAABNP010000007">
    <property type="protein sequence ID" value="GAA5341023.1"/>
    <property type="molecule type" value="Genomic_DNA"/>
</dbReference>
<proteinExistence type="predicted"/>
<reference evidence="3 4" key="1">
    <citation type="submission" date="2024-02" db="EMBL/GenBank/DDBJ databases">
        <title>Characterization of antibiotic resistant novel bacterial strains and their environmental applications.</title>
        <authorList>
            <person name="Manzoor S."/>
            <person name="Abbas S."/>
            <person name="Arshad M."/>
            <person name="Li W.J."/>
            <person name="Ahmed I."/>
        </authorList>
    </citation>
    <scope>NUCLEOTIDE SEQUENCE [LARGE SCALE GENOMIC DNA]</scope>
    <source>
        <strain evidence="3 4">KACC 15558</strain>
    </source>
</reference>
<dbReference type="Proteomes" id="UP001498935">
    <property type="component" value="Unassembled WGS sequence"/>
</dbReference>
<dbReference type="Pfam" id="PF00857">
    <property type="entry name" value="Isochorismatase"/>
    <property type="match status" value="1"/>
</dbReference>
<evidence type="ECO:0000259" key="2">
    <source>
        <dbReference type="Pfam" id="PF00857"/>
    </source>
</evidence>
<dbReference type="InterPro" id="IPR036380">
    <property type="entry name" value="Isochorismatase-like_sf"/>
</dbReference>
<evidence type="ECO:0000313" key="3">
    <source>
        <dbReference type="EMBL" id="GAA5341023.1"/>
    </source>
</evidence>
<dbReference type="GO" id="GO:0016787">
    <property type="term" value="F:hydrolase activity"/>
    <property type="evidence" value="ECO:0007669"/>
    <property type="project" value="UniProtKB-KW"/>
</dbReference>
<feature type="domain" description="Isochorismatase-like" evidence="2">
    <location>
        <begin position="13"/>
        <end position="162"/>
    </location>
</feature>
<name>A0ABP9U070_9MICO</name>
<comment type="caution">
    <text evidence="3">The sequence shown here is derived from an EMBL/GenBank/DDBJ whole genome shotgun (WGS) entry which is preliminary data.</text>
</comment>
<protein>
    <submittedName>
        <fullName evidence="3">Cysteine hydrolase family protein</fullName>
    </submittedName>
</protein>
<accession>A0ABP9U070</accession>
<evidence type="ECO:0000313" key="4">
    <source>
        <dbReference type="Proteomes" id="UP001498935"/>
    </source>
</evidence>
<keyword evidence="4" id="KW-1185">Reference proteome</keyword>
<dbReference type="PANTHER" id="PTHR43540:SF1">
    <property type="entry name" value="ISOCHORISMATASE HYDROLASE"/>
    <property type="match status" value="1"/>
</dbReference>
<dbReference type="RefSeq" id="WP_342038221.1">
    <property type="nucleotide sequence ID" value="NZ_BAABBK010000006.1"/>
</dbReference>
<gene>
    <name evidence="3" type="ORF">KACC15558_20630</name>
</gene>
<organism evidence="3 4">
    <name type="scientific">Brevibacterium ammoniilyticum</name>
    <dbReference type="NCBI Taxonomy" id="1046555"/>
    <lineage>
        <taxon>Bacteria</taxon>
        <taxon>Bacillati</taxon>
        <taxon>Actinomycetota</taxon>
        <taxon>Actinomycetes</taxon>
        <taxon>Micrococcales</taxon>
        <taxon>Brevibacteriaceae</taxon>
        <taxon>Brevibacterium</taxon>
    </lineage>
</organism>
<keyword evidence="1 3" id="KW-0378">Hydrolase</keyword>
<dbReference type="Gene3D" id="3.40.50.850">
    <property type="entry name" value="Isochorismatase-like"/>
    <property type="match status" value="1"/>
</dbReference>
<dbReference type="SUPFAM" id="SSF52499">
    <property type="entry name" value="Isochorismatase-like hydrolases"/>
    <property type="match status" value="1"/>
</dbReference>
<sequence>MTTTQNSLTTPTSALIVIDMQTGFLDPHWGEPHDLEGCRANVSALISAFAASGAPIVLVRHDSTEPDSPLRPDASGNQLFAEVARAPHDLFVTKTVNSAFIGSPDLDAWLRGRGIDTIVLGGIQTNMCVETTARMGGNLGYRVVVALDATTTFPLSATVAAAVRTDGITGSAVGGAPDEGSAGAGSAEPLTATLETLTLSAESLIEATAVNLSGGGFAEVTTTEDVLARLGDSAL</sequence>